<keyword evidence="3 7" id="KW-0597">Phosphoprotein</keyword>
<dbReference type="PROSITE" id="PS01124">
    <property type="entry name" value="HTH_ARAC_FAMILY_2"/>
    <property type="match status" value="1"/>
</dbReference>
<evidence type="ECO:0000256" key="10">
    <source>
        <dbReference type="SAM" id="SignalP"/>
    </source>
</evidence>
<dbReference type="Gene3D" id="1.10.10.60">
    <property type="entry name" value="Homeodomain-like"/>
    <property type="match status" value="1"/>
</dbReference>
<dbReference type="FunFam" id="2.130.10.10:FF:000891">
    <property type="entry name" value="Two-component system sensor histidine kinase/response regulator, hybrid (One-component system)"/>
    <property type="match status" value="1"/>
</dbReference>
<evidence type="ECO:0000256" key="1">
    <source>
        <dbReference type="ARBA" id="ARBA00000085"/>
    </source>
</evidence>
<dbReference type="PATRIC" id="fig|1203610.3.peg.2212"/>
<dbReference type="FunFam" id="1.10.10.60:FF:000284">
    <property type="entry name" value="Two-component system sensor histidine kinase/response regulator"/>
    <property type="match status" value="1"/>
</dbReference>
<evidence type="ECO:0000256" key="2">
    <source>
        <dbReference type="ARBA" id="ARBA00012438"/>
    </source>
</evidence>
<dbReference type="RefSeq" id="WP_028730351.1">
    <property type="nucleotide sequence ID" value="NZ_KE386765.1"/>
</dbReference>
<feature type="modified residue" description="4-aspartylphosphate" evidence="7">
    <location>
        <position position="1130"/>
    </location>
</feature>
<organism evidence="14 15">
    <name type="scientific">Parabacteroides gordonii MS-1 = DSM 23371</name>
    <dbReference type="NCBI Taxonomy" id="1203610"/>
    <lineage>
        <taxon>Bacteria</taxon>
        <taxon>Pseudomonadati</taxon>
        <taxon>Bacteroidota</taxon>
        <taxon>Bacteroidia</taxon>
        <taxon>Bacteroidales</taxon>
        <taxon>Tannerellaceae</taxon>
        <taxon>Parabacteroides</taxon>
    </lineage>
</organism>
<dbReference type="InterPro" id="IPR003661">
    <property type="entry name" value="HisK_dim/P_dom"/>
</dbReference>
<dbReference type="PROSITE" id="PS50110">
    <property type="entry name" value="RESPONSE_REGULATORY"/>
    <property type="match status" value="1"/>
</dbReference>
<protein>
    <recommendedName>
        <fullName evidence="2">histidine kinase</fullName>
        <ecNumber evidence="2">2.7.13.3</ecNumber>
    </recommendedName>
</protein>
<dbReference type="InterPro" id="IPR018060">
    <property type="entry name" value="HTH_AraC"/>
</dbReference>
<dbReference type="EC" id="2.7.13.3" evidence="2"/>
<dbReference type="EMBL" id="AQHW01000013">
    <property type="protein sequence ID" value="KKB57433.1"/>
    <property type="molecule type" value="Genomic_DNA"/>
</dbReference>
<evidence type="ECO:0000256" key="4">
    <source>
        <dbReference type="ARBA" id="ARBA00023015"/>
    </source>
</evidence>
<dbReference type="Pfam" id="PF07494">
    <property type="entry name" value="Reg_prop"/>
    <property type="match status" value="5"/>
</dbReference>
<keyword evidence="9" id="KW-0812">Transmembrane</keyword>
<dbReference type="InterPro" id="IPR036890">
    <property type="entry name" value="HATPase_C_sf"/>
</dbReference>
<dbReference type="GO" id="GO:0043565">
    <property type="term" value="F:sequence-specific DNA binding"/>
    <property type="evidence" value="ECO:0007669"/>
    <property type="project" value="InterPro"/>
</dbReference>
<dbReference type="SMART" id="SM00342">
    <property type="entry name" value="HTH_ARAC"/>
    <property type="match status" value="1"/>
</dbReference>
<dbReference type="GO" id="GO:0000155">
    <property type="term" value="F:phosphorelay sensor kinase activity"/>
    <property type="evidence" value="ECO:0007669"/>
    <property type="project" value="InterPro"/>
</dbReference>
<comment type="caution">
    <text evidence="14">The sequence shown here is derived from an EMBL/GenBank/DDBJ whole genome shotgun (WGS) entry which is preliminary data.</text>
</comment>
<dbReference type="FunFam" id="1.10.287.130:FF:000045">
    <property type="entry name" value="Two-component system sensor histidine kinase/response regulator"/>
    <property type="match status" value="1"/>
</dbReference>
<dbReference type="InterPro" id="IPR011110">
    <property type="entry name" value="Reg_prop"/>
</dbReference>
<evidence type="ECO:0000256" key="9">
    <source>
        <dbReference type="SAM" id="Phobius"/>
    </source>
</evidence>
<dbReference type="SUPFAM" id="SSF52172">
    <property type="entry name" value="CheY-like"/>
    <property type="match status" value="1"/>
</dbReference>
<proteinExistence type="predicted"/>
<dbReference type="FunFam" id="3.40.50.2300:FF:000138">
    <property type="entry name" value="Two-component system sensor histidine kinase/response regulator"/>
    <property type="match status" value="1"/>
</dbReference>
<dbReference type="SUPFAM" id="SSF63829">
    <property type="entry name" value="Calcium-dependent phosphotriesterase"/>
    <property type="match status" value="3"/>
</dbReference>
<evidence type="ECO:0000256" key="8">
    <source>
        <dbReference type="SAM" id="MobiDB-lite"/>
    </source>
</evidence>
<evidence type="ECO:0000313" key="15">
    <source>
        <dbReference type="Proteomes" id="UP000033035"/>
    </source>
</evidence>
<dbReference type="Proteomes" id="UP000033035">
    <property type="component" value="Unassembled WGS sequence"/>
</dbReference>
<dbReference type="PANTHER" id="PTHR43547">
    <property type="entry name" value="TWO-COMPONENT HISTIDINE KINASE"/>
    <property type="match status" value="1"/>
</dbReference>
<dbReference type="STRING" id="1203610.HMPREF1536_02155"/>
<dbReference type="SMART" id="SM00448">
    <property type="entry name" value="REC"/>
    <property type="match status" value="1"/>
</dbReference>
<dbReference type="Gene3D" id="1.10.287.130">
    <property type="match status" value="1"/>
</dbReference>
<dbReference type="InterPro" id="IPR005467">
    <property type="entry name" value="His_kinase_dom"/>
</dbReference>
<dbReference type="CDD" id="cd00082">
    <property type="entry name" value="HisKA"/>
    <property type="match status" value="1"/>
</dbReference>
<feature type="domain" description="Response regulatory" evidence="13">
    <location>
        <begin position="1082"/>
        <end position="1197"/>
    </location>
</feature>
<dbReference type="PRINTS" id="PR00344">
    <property type="entry name" value="BCTRLSENSOR"/>
</dbReference>
<accession>A0A0F5JI52</accession>
<dbReference type="Pfam" id="PF02518">
    <property type="entry name" value="HATPase_c"/>
    <property type="match status" value="1"/>
</dbReference>
<keyword evidence="10" id="KW-0732">Signal</keyword>
<reference evidence="14 15" key="1">
    <citation type="submission" date="2013-04" db="EMBL/GenBank/DDBJ databases">
        <title>The Genome Sequence of Parabacteroides gordonii DSM 23371.</title>
        <authorList>
            <consortium name="The Broad Institute Genomics Platform"/>
            <person name="Earl A."/>
            <person name="Ward D."/>
            <person name="Feldgarden M."/>
            <person name="Gevers D."/>
            <person name="Martens E."/>
            <person name="Sakamoto M."/>
            <person name="Benno Y."/>
            <person name="Suzuki N."/>
            <person name="Matsunaga N."/>
            <person name="Koshihara K."/>
            <person name="Seki M."/>
            <person name="Komiya H."/>
            <person name="Walker B."/>
            <person name="Young S."/>
            <person name="Zeng Q."/>
            <person name="Gargeya S."/>
            <person name="Fitzgerald M."/>
            <person name="Haas B."/>
            <person name="Abouelleil A."/>
            <person name="Allen A.W."/>
            <person name="Alvarado L."/>
            <person name="Arachchi H.M."/>
            <person name="Berlin A.M."/>
            <person name="Chapman S.B."/>
            <person name="Gainer-Dewar J."/>
            <person name="Goldberg J."/>
            <person name="Griggs A."/>
            <person name="Gujja S."/>
            <person name="Hansen M."/>
            <person name="Howarth C."/>
            <person name="Imamovic A."/>
            <person name="Ireland A."/>
            <person name="Larimer J."/>
            <person name="McCowan C."/>
            <person name="Murphy C."/>
            <person name="Pearson M."/>
            <person name="Poon T.W."/>
            <person name="Priest M."/>
            <person name="Roberts A."/>
            <person name="Saif S."/>
            <person name="Shea T."/>
            <person name="Sisk P."/>
            <person name="Sykes S."/>
            <person name="Wortman J."/>
            <person name="Nusbaum C."/>
            <person name="Birren B."/>
        </authorList>
    </citation>
    <scope>NUCLEOTIDE SEQUENCE [LARGE SCALE GENOMIC DNA]</scope>
    <source>
        <strain evidence="14 15">MS-1</strain>
    </source>
</reference>
<dbReference type="Gene3D" id="2.60.40.10">
    <property type="entry name" value="Immunoglobulins"/>
    <property type="match status" value="1"/>
</dbReference>
<dbReference type="Pfam" id="PF07495">
    <property type="entry name" value="Y_Y_Y"/>
    <property type="match status" value="1"/>
</dbReference>
<dbReference type="PROSITE" id="PS50109">
    <property type="entry name" value="HIS_KIN"/>
    <property type="match status" value="1"/>
</dbReference>
<evidence type="ECO:0000259" key="11">
    <source>
        <dbReference type="PROSITE" id="PS01124"/>
    </source>
</evidence>
<keyword evidence="6" id="KW-0804">Transcription</keyword>
<dbReference type="InterPro" id="IPR011123">
    <property type="entry name" value="Y_Y_Y"/>
</dbReference>
<feature type="signal peptide" evidence="10">
    <location>
        <begin position="1"/>
        <end position="20"/>
    </location>
</feature>
<keyword evidence="4" id="KW-0805">Transcription regulation</keyword>
<dbReference type="SUPFAM" id="SSF47384">
    <property type="entry name" value="Homodimeric domain of signal transducing histidine kinase"/>
    <property type="match status" value="1"/>
</dbReference>
<dbReference type="CDD" id="cd17574">
    <property type="entry name" value="REC_OmpR"/>
    <property type="match status" value="1"/>
</dbReference>
<dbReference type="Gene3D" id="3.30.565.10">
    <property type="entry name" value="Histidine kinase-like ATPase, C-terminal domain"/>
    <property type="match status" value="1"/>
</dbReference>
<dbReference type="FunFam" id="2.60.40.10:FF:000791">
    <property type="entry name" value="Two-component system sensor histidine kinase/response regulator"/>
    <property type="match status" value="1"/>
</dbReference>
<dbReference type="InterPro" id="IPR003594">
    <property type="entry name" value="HATPase_dom"/>
</dbReference>
<evidence type="ECO:0000256" key="6">
    <source>
        <dbReference type="ARBA" id="ARBA00023163"/>
    </source>
</evidence>
<feature type="domain" description="Histidine kinase" evidence="12">
    <location>
        <begin position="837"/>
        <end position="1050"/>
    </location>
</feature>
<dbReference type="SUPFAM" id="SSF55874">
    <property type="entry name" value="ATPase domain of HSP90 chaperone/DNA topoisomerase II/histidine kinase"/>
    <property type="match status" value="1"/>
</dbReference>
<evidence type="ECO:0000256" key="7">
    <source>
        <dbReference type="PROSITE-ProRule" id="PRU00169"/>
    </source>
</evidence>
<dbReference type="Gene3D" id="2.130.10.10">
    <property type="entry name" value="YVTN repeat-like/Quinoprotein amine dehydrogenase"/>
    <property type="match status" value="2"/>
</dbReference>
<feature type="chain" id="PRO_5002489389" description="histidine kinase" evidence="10">
    <location>
        <begin position="21"/>
        <end position="1332"/>
    </location>
</feature>
<evidence type="ECO:0000259" key="13">
    <source>
        <dbReference type="PROSITE" id="PS50110"/>
    </source>
</evidence>
<feature type="domain" description="HTH araC/xylS-type" evidence="11">
    <location>
        <begin position="1229"/>
        <end position="1328"/>
    </location>
</feature>
<evidence type="ECO:0000256" key="3">
    <source>
        <dbReference type="ARBA" id="ARBA00022553"/>
    </source>
</evidence>
<dbReference type="SMART" id="SM00387">
    <property type="entry name" value="HATPase_c"/>
    <property type="match status" value="1"/>
</dbReference>
<evidence type="ECO:0000313" key="14">
    <source>
        <dbReference type="EMBL" id="KKB57433.1"/>
    </source>
</evidence>
<dbReference type="Gene3D" id="3.40.50.2300">
    <property type="match status" value="1"/>
</dbReference>
<keyword evidence="15" id="KW-1185">Reference proteome</keyword>
<dbReference type="SUPFAM" id="SSF46689">
    <property type="entry name" value="Homeodomain-like"/>
    <property type="match status" value="1"/>
</dbReference>
<keyword evidence="9" id="KW-0472">Membrane</keyword>
<dbReference type="FunFam" id="2.130.10.10:FF:000895">
    <property type="entry name" value="Two-component system sensor histidine kinase/response regulator"/>
    <property type="match status" value="1"/>
</dbReference>
<feature type="transmembrane region" description="Helical" evidence="9">
    <location>
        <begin position="779"/>
        <end position="801"/>
    </location>
</feature>
<dbReference type="SMART" id="SM00388">
    <property type="entry name" value="HisKA"/>
    <property type="match status" value="1"/>
</dbReference>
<keyword evidence="5" id="KW-0238">DNA-binding</keyword>
<keyword evidence="9" id="KW-1133">Transmembrane helix</keyword>
<gene>
    <name evidence="14" type="ORF">HMPREF1536_02155</name>
</gene>
<dbReference type="Pfam" id="PF12833">
    <property type="entry name" value="HTH_18"/>
    <property type="match status" value="1"/>
</dbReference>
<dbReference type="InterPro" id="IPR013783">
    <property type="entry name" value="Ig-like_fold"/>
</dbReference>
<dbReference type="InterPro" id="IPR004358">
    <property type="entry name" value="Sig_transdc_His_kin-like_C"/>
</dbReference>
<dbReference type="InterPro" id="IPR001789">
    <property type="entry name" value="Sig_transdc_resp-reg_receiver"/>
</dbReference>
<dbReference type="GO" id="GO:0003700">
    <property type="term" value="F:DNA-binding transcription factor activity"/>
    <property type="evidence" value="ECO:0007669"/>
    <property type="project" value="InterPro"/>
</dbReference>
<evidence type="ECO:0000259" key="12">
    <source>
        <dbReference type="PROSITE" id="PS50109"/>
    </source>
</evidence>
<comment type="catalytic activity">
    <reaction evidence="1">
        <text>ATP + protein L-histidine = ADP + protein N-phospho-L-histidine.</text>
        <dbReference type="EC" id="2.7.13.3"/>
    </reaction>
</comment>
<name>A0A0F5JI52_9BACT</name>
<feature type="region of interest" description="Disordered" evidence="8">
    <location>
        <begin position="522"/>
        <end position="541"/>
    </location>
</feature>
<dbReference type="HOGENOM" id="CLU_000445_28_1_10"/>
<dbReference type="PANTHER" id="PTHR43547:SF2">
    <property type="entry name" value="HYBRID SIGNAL TRANSDUCTION HISTIDINE KINASE C"/>
    <property type="match status" value="1"/>
</dbReference>
<dbReference type="Pfam" id="PF00512">
    <property type="entry name" value="HisKA"/>
    <property type="match status" value="1"/>
</dbReference>
<dbReference type="InterPro" id="IPR011006">
    <property type="entry name" value="CheY-like_superfamily"/>
</dbReference>
<evidence type="ECO:0000256" key="5">
    <source>
        <dbReference type="ARBA" id="ARBA00023125"/>
    </source>
</evidence>
<sequence>MKKHILSILLLIFFLSGIQAADRKPFNYYFSHISSEEGLSESQVKVILQDSYGFMWFGTKNGLNRYDGTSIRTINCDDYIAGTGNHNISALFEDEQKKLWVGTDRGVYIYDPVYDIFTFVDLKTENGERMGNWVARITSDQAGNIWVLIPDQGVFRYKAGKLYYYAITNKDNIKRESPGAICVRKNGEVWIGTAGVGLFLYDPKTDSFTQYHTDKDGNTLMGEYIFAMCDYGDWIALAIHDGELKKYNPSTNTLQTINAPGVHHTVLRDVTSFDGKRLWVCSHAGLFIVNEPEGKVTHLKEDLMHSYSLSDNIIFCIYKDREGGIWLGTKFGGVNYLPNHKLLFEKYVPSSSETSLNTRRIREMVEAPNGDIWIGTEDNGINILDPRTGEVSQLNYPAAEQKNHLMTHSMILHDKQVYCGLFKYGLDVIDIDNRRIKHHSHQALNIDEESVYALLVDSKGQTWLGNGWGLYRAEAGSLQFSKISEVGLDWIFHLMEDSRGRIWVASMGSGVWKYDPKDNSYKKYDNDPKKPNSLSSSSVSSIMEDSRGQIWFSTDRGGICRYNEADDNFTTFSKEQGLPDDVAYKILEDRNHNFWFGTNQGLVKFNPETGDIRVFTTEDGLTGNQFSYNSALKASDGKFYFGSIDGLIAFNPDDDEDSEFIPPVYISRFNIYNKEVTVHTPNSPLTKSIVHTGKIVLPHDQSNISFDIAIPSYSSTRSNQYLYKMEPLDNDWVKSGDNQNISYAKLPPGNYIFQVKARHENEHTDPPITSLRITILPPWWLSTWAYIIYVIIVLCIIYGWFRWYKRRKERQMEEKQKLFEIEKEKELYEAKVEFFTEIAHEVRTPLTLINGPLESILDMNIQDNKITRNLNVIAQNTKRLLELTSQLLDFRKVGANKFKMDFTMVNVTALLNETIQRFDPTITQQKKELSLQIPDEEIIAAIDREAVTKILSNLLNNALKYSKHSILVYLERNDTTFSIRVTSDGDRIPADLSEQIFEPFYQINKKENTSSGAGIGLPLARSLAVLHSGKLYLDDDLSNNTFVLTLPLMQEKVRVQEEIAIHEEMIYPEEEMATTADTRNHTLLLVEDNENLRSFLSEKLSELFITETATNGREALEILRNHSIDIVVSDIMMPVMNGLELCREIKADIDLSHIPVIFLTAKNDLDSKINGLRLGAEAYVEKPFSFNYLTTQILSLLNNRRKEREAFAKRPFFPVNNMQMNTADKEFMDHIIAVIHENIADESFGVERLAEILHMSRSSLLRKIKVLSGLSPNDFIRLIRLKKAAELILDGKHRIGEVCYLVGINSPSYFSKVFLKQFGVTPKDFEKQHQAS</sequence>
<dbReference type="Pfam" id="PF00072">
    <property type="entry name" value="Response_reg"/>
    <property type="match status" value="1"/>
</dbReference>
<dbReference type="PROSITE" id="PS00041">
    <property type="entry name" value="HTH_ARAC_FAMILY_1"/>
    <property type="match status" value="1"/>
</dbReference>
<dbReference type="InterPro" id="IPR018062">
    <property type="entry name" value="HTH_AraC-typ_CS"/>
</dbReference>
<dbReference type="InterPro" id="IPR015943">
    <property type="entry name" value="WD40/YVTN_repeat-like_dom_sf"/>
</dbReference>
<dbReference type="InterPro" id="IPR036097">
    <property type="entry name" value="HisK_dim/P_sf"/>
</dbReference>
<dbReference type="CDD" id="cd00075">
    <property type="entry name" value="HATPase"/>
    <property type="match status" value="1"/>
</dbReference>
<dbReference type="InterPro" id="IPR009057">
    <property type="entry name" value="Homeodomain-like_sf"/>
</dbReference>